<organism evidence="2 3">
    <name type="scientific">Chelatococcus sambhunathii</name>
    <dbReference type="NCBI Taxonomy" id="363953"/>
    <lineage>
        <taxon>Bacteria</taxon>
        <taxon>Pseudomonadati</taxon>
        <taxon>Pseudomonadota</taxon>
        <taxon>Alphaproteobacteria</taxon>
        <taxon>Hyphomicrobiales</taxon>
        <taxon>Chelatococcaceae</taxon>
        <taxon>Chelatococcus</taxon>
    </lineage>
</organism>
<proteinExistence type="predicted"/>
<feature type="domain" description="ISXO2-like transposase" evidence="1">
    <location>
        <begin position="1"/>
        <end position="50"/>
    </location>
</feature>
<dbReference type="InterPro" id="IPR024445">
    <property type="entry name" value="Tnp_ISXO2-like"/>
</dbReference>
<sequence length="57" mass="6671">MNHSRKEYARGPITTNTVEGSFSIFKCGMKGVYQHCAEKHLHRYLAEFEFPPAWRLV</sequence>
<dbReference type="Pfam" id="PF12762">
    <property type="entry name" value="DDE_Tnp_IS1595"/>
    <property type="match status" value="1"/>
</dbReference>
<accession>A0ABU1DJV3</accession>
<reference evidence="2" key="1">
    <citation type="submission" date="2020-10" db="EMBL/GenBank/DDBJ databases">
        <authorList>
            <person name="Abbas A."/>
            <person name="Razzaq R."/>
            <person name="Waqas M."/>
            <person name="Abbas N."/>
            <person name="Nielsen T.K."/>
            <person name="Hansen L.H."/>
            <person name="Hussain S."/>
            <person name="Shahid M."/>
        </authorList>
    </citation>
    <scope>NUCLEOTIDE SEQUENCE</scope>
    <source>
        <strain evidence="2">S14</strain>
    </source>
</reference>
<keyword evidence="3" id="KW-1185">Reference proteome</keyword>
<gene>
    <name evidence="2" type="ORF">IHQ68_17450</name>
</gene>
<evidence type="ECO:0000259" key="1">
    <source>
        <dbReference type="Pfam" id="PF12762"/>
    </source>
</evidence>
<dbReference type="Proteomes" id="UP001181622">
    <property type="component" value="Unassembled WGS sequence"/>
</dbReference>
<protein>
    <submittedName>
        <fullName evidence="2">Transposase</fullName>
    </submittedName>
</protein>
<name>A0ABU1DJV3_9HYPH</name>
<evidence type="ECO:0000313" key="3">
    <source>
        <dbReference type="Proteomes" id="UP001181622"/>
    </source>
</evidence>
<dbReference type="EMBL" id="JADBEO010000050">
    <property type="protein sequence ID" value="MDR4308408.1"/>
    <property type="molecule type" value="Genomic_DNA"/>
</dbReference>
<evidence type="ECO:0000313" key="2">
    <source>
        <dbReference type="EMBL" id="MDR4308408.1"/>
    </source>
</evidence>
<comment type="caution">
    <text evidence="2">The sequence shown here is derived from an EMBL/GenBank/DDBJ whole genome shotgun (WGS) entry which is preliminary data.</text>
</comment>